<keyword evidence="2" id="KW-1185">Reference proteome</keyword>
<dbReference type="Proteomes" id="UP000198661">
    <property type="component" value="Unassembled WGS sequence"/>
</dbReference>
<reference evidence="1 2" key="1">
    <citation type="submission" date="2016-10" db="EMBL/GenBank/DDBJ databases">
        <authorList>
            <person name="de Groot N.N."/>
        </authorList>
    </citation>
    <scope>NUCLEOTIDE SEQUENCE [LARGE SCALE GENOMIC DNA]</scope>
    <source>
        <strain evidence="1 2">DSM 44945</strain>
    </source>
</reference>
<organism evidence="1 2">
    <name type="scientific">Planifilum fulgidum</name>
    <dbReference type="NCBI Taxonomy" id="201973"/>
    <lineage>
        <taxon>Bacteria</taxon>
        <taxon>Bacillati</taxon>
        <taxon>Bacillota</taxon>
        <taxon>Bacilli</taxon>
        <taxon>Bacillales</taxon>
        <taxon>Thermoactinomycetaceae</taxon>
        <taxon>Planifilum</taxon>
    </lineage>
</organism>
<dbReference type="RefSeq" id="WP_177198914.1">
    <property type="nucleotide sequence ID" value="NZ_FOOK01000002.1"/>
</dbReference>
<evidence type="ECO:0000313" key="1">
    <source>
        <dbReference type="EMBL" id="SFF66556.1"/>
    </source>
</evidence>
<dbReference type="AlphaFoldDB" id="A0A1I2KNQ8"/>
<accession>A0A1I2KNQ8</accession>
<sequence length="48" mass="5770">MEQDRSNHYKLVDLRDRPEVIRQITEAEQKLNRMIGEDVALIAYVRKK</sequence>
<name>A0A1I2KNQ8_9BACL</name>
<dbReference type="STRING" id="201973.SAMN04488025_10253"/>
<gene>
    <name evidence="1" type="ORF">SAMN04488025_10253</name>
</gene>
<protein>
    <submittedName>
        <fullName evidence="1">Uncharacterized protein</fullName>
    </submittedName>
</protein>
<evidence type="ECO:0000313" key="2">
    <source>
        <dbReference type="Proteomes" id="UP000198661"/>
    </source>
</evidence>
<proteinExistence type="predicted"/>
<dbReference type="EMBL" id="FOOK01000002">
    <property type="protein sequence ID" value="SFF66556.1"/>
    <property type="molecule type" value="Genomic_DNA"/>
</dbReference>